<dbReference type="InterPro" id="IPR027417">
    <property type="entry name" value="P-loop_NTPase"/>
</dbReference>
<proteinExistence type="predicted"/>
<dbReference type="InterPro" id="IPR006935">
    <property type="entry name" value="Helicase/UvrB_N"/>
</dbReference>
<reference evidence="2 3" key="1">
    <citation type="submission" date="2013-08" db="EMBL/GenBank/DDBJ databases">
        <title>The genome sequence of Knoellia subterranea.</title>
        <authorList>
            <person name="Zhu W."/>
            <person name="Wang G."/>
        </authorList>
    </citation>
    <scope>NUCLEOTIDE SEQUENCE [LARGE SCALE GENOMIC DNA]</scope>
    <source>
        <strain evidence="2 3">KCTC 19937</strain>
    </source>
</reference>
<dbReference type="InterPro" id="IPR041635">
    <property type="entry name" value="Type_ISP_LLaBIII_C"/>
</dbReference>
<dbReference type="Proteomes" id="UP000030011">
    <property type="component" value="Unassembled WGS sequence"/>
</dbReference>
<dbReference type="Pfam" id="PF13156">
    <property type="entry name" value="Mrr_cat_2"/>
    <property type="match status" value="1"/>
</dbReference>
<dbReference type="CDD" id="cd17926">
    <property type="entry name" value="DEXHc_RE"/>
    <property type="match status" value="1"/>
</dbReference>
<dbReference type="PROSITE" id="PS00092">
    <property type="entry name" value="N6_MTASE"/>
    <property type="match status" value="1"/>
</dbReference>
<dbReference type="STRING" id="1385521.N803_14180"/>
<dbReference type="InterPro" id="IPR050742">
    <property type="entry name" value="Helicase_Restrict-Modif_Enz"/>
</dbReference>
<dbReference type="SUPFAM" id="SSF52980">
    <property type="entry name" value="Restriction endonuclease-like"/>
    <property type="match status" value="1"/>
</dbReference>
<dbReference type="InterPro" id="IPR001650">
    <property type="entry name" value="Helicase_C-like"/>
</dbReference>
<organism evidence="2 3">
    <name type="scientific">Knoellia subterranea KCTC 19937</name>
    <dbReference type="NCBI Taxonomy" id="1385521"/>
    <lineage>
        <taxon>Bacteria</taxon>
        <taxon>Bacillati</taxon>
        <taxon>Actinomycetota</taxon>
        <taxon>Actinomycetes</taxon>
        <taxon>Micrococcales</taxon>
        <taxon>Intrasporangiaceae</taxon>
        <taxon>Knoellia</taxon>
    </lineage>
</organism>
<dbReference type="CDD" id="cd18785">
    <property type="entry name" value="SF2_C"/>
    <property type="match status" value="1"/>
</dbReference>
<dbReference type="SMART" id="SM00487">
    <property type="entry name" value="DEXDc"/>
    <property type="match status" value="1"/>
</dbReference>
<evidence type="ECO:0000313" key="3">
    <source>
        <dbReference type="Proteomes" id="UP000030011"/>
    </source>
</evidence>
<dbReference type="InterPro" id="IPR002052">
    <property type="entry name" value="DNA_methylase_N6_adenine_CS"/>
</dbReference>
<dbReference type="InterPro" id="IPR029063">
    <property type="entry name" value="SAM-dependent_MTases_sf"/>
</dbReference>
<sequence>MVETDRDFLLGKLDEIWNEFGEDKTGKGSAFERLMASYLRTAPEFSEQFSEVYLWQDWPERGNAHDHGIDIVAKDEINGGWTAVQCKFYDPQSYVSKKDIDSFLAATAKDKFTGRIVLSTARGWGSNIEKQLDGLTVPVTRIGINDLLESKVDWSQIDWQAPQTYLPLTGKNQLRPHQKQAKDAVINGLATHDRGQLIMACGTGKTFTSLKIAEQLATDSKAKATTVLFLVPSIQLVNQTFREWAQETELPFRAFAVCSDVKVGKGGPKPKDDPEDIAVHDLIIPATTDTKALAAKIKEAHEHDKFTVIFSTYQSIDVVAQAQKDGVPDFDLIIADEAHRTTGVTLADTVESQFVRVHDNSYIKAAKRLYMTATPRLFDPKVKEKADNAAAVLVSMDDESLYGPVLHRLGFGEAVERDLLTDYKVLVLKVDESFVAESFQSELAQSGEIKLEDAAKLIGCWNGLAKRFGDALTSDDLDGDDLTPMKTAVAFAANIKASKAAREAFPSIVDRLISTYAEDEDTDAVRERNRMQVQIRHVDGTMNAVDRGNELAWLKSGAEETDNVCRVLTNVRCLSEGVDVPALDAVMFLTPRGSQVDIVQSVGRVMRKAPGKKLGYIVLPVVVPAGMSPEAALSDNKRFQAVWEVLQALRAHDDRFNAMVNQLDLNTKKNTKITIIDTSGGSRGGGSGDDSTQLTLPFGIEEWRDAIYARIVKKVGERRYWETWAKDVAKIAEQHIARITGLLADPESKPAKEFEAFLAGLRGNLNDGITQTDAVEMLAQHLITRPVFEALFAGYDFAANNPVAQTMERMLAVLDEHSLDAENSELEKFYSSVRGRVEGVDNAEGRQRIIVELYDKFFATAFKRTVDKLGIVYTPVEIVDFILNSADEVLQKHFGQGLTDEGVHILDGFSGTGTFMVRLLQSGLIKPHDLARKYANELHANEILLLAYYIAAVNIETTYQDLIRGSLDEEAAYEPFPGLVLTDTFQSYEHGDEDDLGVFPENNERINRQRKLPITVIVGNPPYSSGQDSANDNNANEKYETLDAAIRDTYAARSTATNKNSLYDSYIRAIKWASLRIKDRGVIAFVTNGGWLDSNTADGMRITLADEFSAIHVFNLRGNQRTAGEQSRKEGGKVFDAGSRATVAVTVLVKDQTETGAATIRYADIGDYLTREEKLAKVAATSSVGGLEAHSLTPNRQGDWLNQRRDDFDSFMPLGSKDDNVPAVVGSHSRGVMTCRDAWAYSFGSSKVTSSMQSTIRFFNELVDVYDGSGSAFFTRKGNSDPGRISWDAGRRREVERGRSSKFDEASITIASYRPFCKEVLYYNREWNESVYRVPSYFPSAHHAENVGFSVIGAGASAPFSLLMTAHIPDVQRMGAGQNSQFFARWRYEKDDQDGSLFDAGDSDVVDGYRRVDNITDEALGRFRAAYQEAFTKDDIFFYVYGLLHSPEYQETYAADLKKMLPRIPLVEDAQPFVDAGRKLSKLHLGYESVTPYPLDGLDVDAPDDDTAYEIFRVEKMAFAKKRDPETKKLVADKSTVIYNDRITLSGIPEDTHRYMLGSRSAVEWILDRYQVKTDKASGIVNDPNDWSREVSDPRYIIDLLARIVTVSLETMKIVDALPPLAIRENQNPMQEK</sequence>
<dbReference type="PROSITE" id="PS51192">
    <property type="entry name" value="HELICASE_ATP_BIND_1"/>
    <property type="match status" value="1"/>
</dbReference>
<dbReference type="PANTHER" id="PTHR47396:SF1">
    <property type="entry name" value="ATP-DEPENDENT HELICASE IRC3-RELATED"/>
    <property type="match status" value="1"/>
</dbReference>
<dbReference type="Pfam" id="PF04851">
    <property type="entry name" value="ResIII"/>
    <property type="match status" value="1"/>
</dbReference>
<evidence type="ECO:0000259" key="1">
    <source>
        <dbReference type="PROSITE" id="PS51192"/>
    </source>
</evidence>
<dbReference type="InterPro" id="IPR011856">
    <property type="entry name" value="tRNA_endonuc-like_dom_sf"/>
</dbReference>
<keyword evidence="3" id="KW-1185">Reference proteome</keyword>
<dbReference type="SUPFAM" id="SSF53335">
    <property type="entry name" value="S-adenosyl-L-methionine-dependent methyltransferases"/>
    <property type="match status" value="1"/>
</dbReference>
<dbReference type="Pfam" id="PF22240">
    <property type="entry name" value="ISP_coupler"/>
    <property type="match status" value="1"/>
</dbReference>
<dbReference type="PRINTS" id="PR00507">
    <property type="entry name" value="N12N6MTFRASE"/>
</dbReference>
<dbReference type="InterPro" id="IPR011335">
    <property type="entry name" value="Restrct_endonuc-II-like"/>
</dbReference>
<dbReference type="InterPro" id="IPR053980">
    <property type="entry name" value="ISP_coupler"/>
</dbReference>
<dbReference type="eggNOG" id="COG0286">
    <property type="taxonomic scope" value="Bacteria"/>
</dbReference>
<evidence type="ECO:0000313" key="2">
    <source>
        <dbReference type="EMBL" id="KGN37509.1"/>
    </source>
</evidence>
<dbReference type="GO" id="GO:0016787">
    <property type="term" value="F:hydrolase activity"/>
    <property type="evidence" value="ECO:0007669"/>
    <property type="project" value="InterPro"/>
</dbReference>
<comment type="caution">
    <text evidence="2">The sequence shown here is derived from an EMBL/GenBank/DDBJ whole genome shotgun (WGS) entry which is preliminary data.</text>
</comment>
<dbReference type="SMART" id="SM00490">
    <property type="entry name" value="HELICc"/>
    <property type="match status" value="1"/>
</dbReference>
<dbReference type="CDD" id="cd22333">
    <property type="entry name" value="LlaBIII_nuclease-like"/>
    <property type="match status" value="1"/>
</dbReference>
<protein>
    <submittedName>
        <fullName evidence="2">DNA damage-inducible protein</fullName>
    </submittedName>
</protein>
<accession>A0A0A0JLC2</accession>
<dbReference type="GO" id="GO:0005829">
    <property type="term" value="C:cytosol"/>
    <property type="evidence" value="ECO:0007669"/>
    <property type="project" value="TreeGrafter"/>
</dbReference>
<dbReference type="Pfam" id="PF00271">
    <property type="entry name" value="Helicase_C"/>
    <property type="match status" value="1"/>
</dbReference>
<dbReference type="SUPFAM" id="SSF52540">
    <property type="entry name" value="P-loop containing nucleoside triphosphate hydrolases"/>
    <property type="match status" value="2"/>
</dbReference>
<dbReference type="Gene3D" id="3.40.1350.10">
    <property type="match status" value="1"/>
</dbReference>
<dbReference type="InterPro" id="IPR014001">
    <property type="entry name" value="Helicase_ATP-bd"/>
</dbReference>
<dbReference type="EMBL" id="AVPK01000005">
    <property type="protein sequence ID" value="KGN37509.1"/>
    <property type="molecule type" value="Genomic_DNA"/>
</dbReference>
<dbReference type="Gene3D" id="3.40.50.300">
    <property type="entry name" value="P-loop containing nucleotide triphosphate hydrolases"/>
    <property type="match status" value="2"/>
</dbReference>
<gene>
    <name evidence="2" type="ORF">N803_14180</name>
</gene>
<dbReference type="GO" id="GO:0003677">
    <property type="term" value="F:DNA binding"/>
    <property type="evidence" value="ECO:0007669"/>
    <property type="project" value="InterPro"/>
</dbReference>
<dbReference type="GO" id="GO:0005524">
    <property type="term" value="F:ATP binding"/>
    <property type="evidence" value="ECO:0007669"/>
    <property type="project" value="InterPro"/>
</dbReference>
<dbReference type="Gene3D" id="3.40.50.150">
    <property type="entry name" value="Vaccinia Virus protein VP39"/>
    <property type="match status" value="1"/>
</dbReference>
<dbReference type="GO" id="GO:0008168">
    <property type="term" value="F:methyltransferase activity"/>
    <property type="evidence" value="ECO:0007669"/>
    <property type="project" value="InterPro"/>
</dbReference>
<dbReference type="InterPro" id="IPR039442">
    <property type="entry name" value="Mrr-like_dom"/>
</dbReference>
<dbReference type="GO" id="GO:0032259">
    <property type="term" value="P:methylation"/>
    <property type="evidence" value="ECO:0007669"/>
    <property type="project" value="InterPro"/>
</dbReference>
<dbReference type="PANTHER" id="PTHR47396">
    <property type="entry name" value="TYPE I RESTRICTION ENZYME ECOKI R PROTEIN"/>
    <property type="match status" value="1"/>
</dbReference>
<dbReference type="eggNOG" id="COG4889">
    <property type="taxonomic scope" value="Bacteria"/>
</dbReference>
<name>A0A0A0JLC2_9MICO</name>
<dbReference type="Pfam" id="PF18135">
    <property type="entry name" value="Type_ISP_C"/>
    <property type="match status" value="1"/>
</dbReference>
<feature type="domain" description="Helicase ATP-binding" evidence="1">
    <location>
        <begin position="186"/>
        <end position="393"/>
    </location>
</feature>